<dbReference type="SFLD" id="SFLDF00271">
    <property type="entry name" value="lipoyl_synthase"/>
    <property type="match status" value="1"/>
</dbReference>
<dbReference type="Pfam" id="PF16881">
    <property type="entry name" value="LIAS_N"/>
    <property type="match status" value="1"/>
</dbReference>
<dbReference type="GO" id="GO:0016992">
    <property type="term" value="F:lipoate synthase activity"/>
    <property type="evidence" value="ECO:0007669"/>
    <property type="project" value="UniProtKB-EC"/>
</dbReference>
<dbReference type="EMBL" id="LAZR01003476">
    <property type="protein sequence ID" value="KKN17914.1"/>
    <property type="molecule type" value="Genomic_DNA"/>
</dbReference>
<dbReference type="AlphaFoldDB" id="A0A0F9NJ73"/>
<name>A0A0F9NJ73_9ZZZZ</name>
<evidence type="ECO:0000256" key="3">
    <source>
        <dbReference type="ARBA" id="ARBA00012237"/>
    </source>
</evidence>
<evidence type="ECO:0000256" key="9">
    <source>
        <dbReference type="ARBA" id="ARBA00023004"/>
    </source>
</evidence>
<keyword evidence="8" id="KW-0479">Metal-binding</keyword>
<comment type="catalytic activity">
    <reaction evidence="11">
        <text>[[Fe-S] cluster scaffold protein carrying a second [4Fe-4S](2+) cluster] + N(6)-octanoyl-L-lysyl-[protein] + 2 oxidized [2Fe-2S]-[ferredoxin] + 2 S-adenosyl-L-methionine + 4 H(+) = [[Fe-S] cluster scaffold protein] + N(6)-[(R)-dihydrolipoyl]-L-lysyl-[protein] + 4 Fe(3+) + 2 hydrogen sulfide + 2 5'-deoxyadenosine + 2 L-methionine + 2 reduced [2Fe-2S]-[ferredoxin]</text>
        <dbReference type="Rhea" id="RHEA:16585"/>
        <dbReference type="Rhea" id="RHEA-COMP:9928"/>
        <dbReference type="Rhea" id="RHEA-COMP:10000"/>
        <dbReference type="Rhea" id="RHEA-COMP:10001"/>
        <dbReference type="Rhea" id="RHEA-COMP:10475"/>
        <dbReference type="Rhea" id="RHEA-COMP:14568"/>
        <dbReference type="Rhea" id="RHEA-COMP:14569"/>
        <dbReference type="ChEBI" id="CHEBI:15378"/>
        <dbReference type="ChEBI" id="CHEBI:17319"/>
        <dbReference type="ChEBI" id="CHEBI:29034"/>
        <dbReference type="ChEBI" id="CHEBI:29919"/>
        <dbReference type="ChEBI" id="CHEBI:33722"/>
        <dbReference type="ChEBI" id="CHEBI:33737"/>
        <dbReference type="ChEBI" id="CHEBI:33738"/>
        <dbReference type="ChEBI" id="CHEBI:57844"/>
        <dbReference type="ChEBI" id="CHEBI:59789"/>
        <dbReference type="ChEBI" id="CHEBI:78809"/>
        <dbReference type="ChEBI" id="CHEBI:83100"/>
        <dbReference type="EC" id="2.8.1.8"/>
    </reaction>
</comment>
<keyword evidence="7" id="KW-0949">S-adenosyl-L-methionine</keyword>
<dbReference type="EC" id="2.8.1.8" evidence="3"/>
<comment type="subcellular location">
    <subcellularLocation>
        <location evidence="2">Mitochondrion</location>
    </subcellularLocation>
</comment>
<evidence type="ECO:0000256" key="10">
    <source>
        <dbReference type="ARBA" id="ARBA00023014"/>
    </source>
</evidence>
<dbReference type="SFLD" id="SFLDG01058">
    <property type="entry name" value="lipoyl_synthase_like"/>
    <property type="match status" value="1"/>
</dbReference>
<dbReference type="InterPro" id="IPR003698">
    <property type="entry name" value="Lipoyl_synth"/>
</dbReference>
<dbReference type="InterPro" id="IPR058240">
    <property type="entry name" value="rSAM_sf"/>
</dbReference>
<evidence type="ECO:0000256" key="2">
    <source>
        <dbReference type="ARBA" id="ARBA00004173"/>
    </source>
</evidence>
<keyword evidence="5" id="KW-0963">Cytoplasm</keyword>
<evidence type="ECO:0000256" key="11">
    <source>
        <dbReference type="ARBA" id="ARBA00047326"/>
    </source>
</evidence>
<dbReference type="PANTHER" id="PTHR10949:SF0">
    <property type="entry name" value="LIPOYL SYNTHASE, MITOCHONDRIAL"/>
    <property type="match status" value="1"/>
</dbReference>
<dbReference type="Pfam" id="PF04055">
    <property type="entry name" value="Radical_SAM"/>
    <property type="match status" value="1"/>
</dbReference>
<dbReference type="GO" id="GO:0005739">
    <property type="term" value="C:mitochondrion"/>
    <property type="evidence" value="ECO:0007669"/>
    <property type="project" value="UniProtKB-SubCell"/>
</dbReference>
<evidence type="ECO:0000256" key="7">
    <source>
        <dbReference type="ARBA" id="ARBA00022691"/>
    </source>
</evidence>
<accession>A0A0F9NJ73</accession>
<dbReference type="PROSITE" id="PS51918">
    <property type="entry name" value="RADICAL_SAM"/>
    <property type="match status" value="1"/>
</dbReference>
<feature type="domain" description="Radical SAM core" evidence="12">
    <location>
        <begin position="45"/>
        <end position="262"/>
    </location>
</feature>
<dbReference type="InterPro" id="IPR031691">
    <property type="entry name" value="LIAS_N"/>
</dbReference>
<dbReference type="GO" id="GO:0051539">
    <property type="term" value="F:4 iron, 4 sulfur cluster binding"/>
    <property type="evidence" value="ECO:0007669"/>
    <property type="project" value="UniProtKB-KW"/>
</dbReference>
<evidence type="ECO:0000259" key="12">
    <source>
        <dbReference type="PROSITE" id="PS51918"/>
    </source>
</evidence>
<evidence type="ECO:0000313" key="13">
    <source>
        <dbReference type="EMBL" id="KKN17914.1"/>
    </source>
</evidence>
<dbReference type="SUPFAM" id="SSF102114">
    <property type="entry name" value="Radical SAM enzymes"/>
    <property type="match status" value="1"/>
</dbReference>
<protein>
    <recommendedName>
        <fullName evidence="3">lipoyl synthase</fullName>
        <ecNumber evidence="3">2.8.1.8</ecNumber>
    </recommendedName>
</protein>
<dbReference type="NCBIfam" id="NF004019">
    <property type="entry name" value="PRK05481.1"/>
    <property type="match status" value="1"/>
</dbReference>
<evidence type="ECO:0000256" key="6">
    <source>
        <dbReference type="ARBA" id="ARBA00022679"/>
    </source>
</evidence>
<gene>
    <name evidence="13" type="ORF">LCGC14_0961090</name>
</gene>
<keyword evidence="4" id="KW-0004">4Fe-4S</keyword>
<dbReference type="PIRSF" id="PIRSF005963">
    <property type="entry name" value="Lipoyl_synth"/>
    <property type="match status" value="1"/>
</dbReference>
<proteinExistence type="inferred from homology"/>
<dbReference type="SMART" id="SM00729">
    <property type="entry name" value="Elp3"/>
    <property type="match status" value="1"/>
</dbReference>
<evidence type="ECO:0000256" key="5">
    <source>
        <dbReference type="ARBA" id="ARBA00022490"/>
    </source>
</evidence>
<dbReference type="FunFam" id="3.20.20.70:FF:000040">
    <property type="entry name" value="Lipoyl synthase"/>
    <property type="match status" value="1"/>
</dbReference>
<sequence>MSLPQWIKKRAPRQEALEEIKGLFRSYSLHTVCEEARCPNMGECFKKRTATFLILGDICTRNCRFCAVKKEAPLPLDSQEPENVAQAVKELGLRYVVITSVTRDDLPDGGAEQFAQTIRETKKINGQEIRVEVLIPDFKGSLPSLKKVIEAKPDVLNHNLETISHLYAQVRPQADYERSLKLLKRSKELDSSIYTKSGLMLGLGESFTEVIETMEDLREVECNILTIGQYLRPSSQHLAVQEFVIPEKFREYEEIGQSLGFLCVASSPFVRSSYQAEQSLDKAMKKQRESYLVSSISKKGIRECSL</sequence>
<reference evidence="13" key="1">
    <citation type="journal article" date="2015" name="Nature">
        <title>Complex archaea that bridge the gap between prokaryotes and eukaryotes.</title>
        <authorList>
            <person name="Spang A."/>
            <person name="Saw J.H."/>
            <person name="Jorgensen S.L."/>
            <person name="Zaremba-Niedzwiedzka K."/>
            <person name="Martijn J."/>
            <person name="Lind A.E."/>
            <person name="van Eijk R."/>
            <person name="Schleper C."/>
            <person name="Guy L."/>
            <person name="Ettema T.J."/>
        </authorList>
    </citation>
    <scope>NUCLEOTIDE SEQUENCE</scope>
</reference>
<dbReference type="HAMAP" id="MF_00206">
    <property type="entry name" value="Lipoyl_synth"/>
    <property type="match status" value="1"/>
</dbReference>
<comment type="caution">
    <text evidence="13">The sequence shown here is derived from an EMBL/GenBank/DDBJ whole genome shotgun (WGS) entry which is preliminary data.</text>
</comment>
<feature type="non-terminal residue" evidence="13">
    <location>
        <position position="306"/>
    </location>
</feature>
<keyword evidence="10" id="KW-0411">Iron-sulfur</keyword>
<dbReference type="NCBIfam" id="NF009544">
    <property type="entry name" value="PRK12928.1"/>
    <property type="match status" value="1"/>
</dbReference>
<evidence type="ECO:0000256" key="4">
    <source>
        <dbReference type="ARBA" id="ARBA00022485"/>
    </source>
</evidence>
<keyword evidence="6" id="KW-0808">Transferase</keyword>
<dbReference type="InterPro" id="IPR006638">
    <property type="entry name" value="Elp3/MiaA/NifB-like_rSAM"/>
</dbReference>
<evidence type="ECO:0000256" key="1">
    <source>
        <dbReference type="ARBA" id="ARBA00001966"/>
    </source>
</evidence>
<dbReference type="CDD" id="cd01335">
    <property type="entry name" value="Radical_SAM"/>
    <property type="match status" value="1"/>
</dbReference>
<organism evidence="13">
    <name type="scientific">marine sediment metagenome</name>
    <dbReference type="NCBI Taxonomy" id="412755"/>
    <lineage>
        <taxon>unclassified sequences</taxon>
        <taxon>metagenomes</taxon>
        <taxon>ecological metagenomes</taxon>
    </lineage>
</organism>
<dbReference type="InterPro" id="IPR007197">
    <property type="entry name" value="rSAM"/>
</dbReference>
<dbReference type="GO" id="GO:0046872">
    <property type="term" value="F:metal ion binding"/>
    <property type="evidence" value="ECO:0007669"/>
    <property type="project" value="UniProtKB-KW"/>
</dbReference>
<dbReference type="NCBIfam" id="TIGR00510">
    <property type="entry name" value="lipA"/>
    <property type="match status" value="1"/>
</dbReference>
<comment type="cofactor">
    <cofactor evidence="1">
        <name>[4Fe-4S] cluster</name>
        <dbReference type="ChEBI" id="CHEBI:49883"/>
    </cofactor>
</comment>
<dbReference type="InterPro" id="IPR013785">
    <property type="entry name" value="Aldolase_TIM"/>
</dbReference>
<evidence type="ECO:0000256" key="8">
    <source>
        <dbReference type="ARBA" id="ARBA00022723"/>
    </source>
</evidence>
<dbReference type="SFLD" id="SFLDS00029">
    <property type="entry name" value="Radical_SAM"/>
    <property type="match status" value="1"/>
</dbReference>
<dbReference type="PANTHER" id="PTHR10949">
    <property type="entry name" value="LIPOYL SYNTHASE"/>
    <property type="match status" value="1"/>
</dbReference>
<keyword evidence="9" id="KW-0408">Iron</keyword>
<dbReference type="Gene3D" id="3.20.20.70">
    <property type="entry name" value="Aldolase class I"/>
    <property type="match status" value="1"/>
</dbReference>